<dbReference type="EMBL" id="LN714481">
    <property type="protein sequence ID" value="CEL66233.1"/>
    <property type="molecule type" value="Genomic_DNA"/>
</dbReference>
<proteinExistence type="predicted"/>
<evidence type="ECO:0000256" key="1">
    <source>
        <dbReference type="SAM" id="MobiDB-lite"/>
    </source>
</evidence>
<feature type="region of interest" description="Disordered" evidence="1">
    <location>
        <begin position="480"/>
        <end position="576"/>
    </location>
</feature>
<gene>
    <name evidence="2" type="ORF">BN1204_020520</name>
</gene>
<feature type="region of interest" description="Disordered" evidence="1">
    <location>
        <begin position="342"/>
        <end position="363"/>
    </location>
</feature>
<dbReference type="AlphaFoldDB" id="A0A0F7U8R4"/>
<feature type="region of interest" description="Disordered" evidence="1">
    <location>
        <begin position="188"/>
        <end position="233"/>
    </location>
</feature>
<organism evidence="2">
    <name type="scientific">Neospora caninum (strain Liverpool)</name>
    <dbReference type="NCBI Taxonomy" id="572307"/>
    <lineage>
        <taxon>Eukaryota</taxon>
        <taxon>Sar</taxon>
        <taxon>Alveolata</taxon>
        <taxon>Apicomplexa</taxon>
        <taxon>Conoidasida</taxon>
        <taxon>Coccidia</taxon>
        <taxon>Eucoccidiorida</taxon>
        <taxon>Eimeriorina</taxon>
        <taxon>Sarcocystidae</taxon>
        <taxon>Neospora</taxon>
    </lineage>
</organism>
<feature type="compositionally biased region" description="Polar residues" evidence="1">
    <location>
        <begin position="199"/>
        <end position="208"/>
    </location>
</feature>
<dbReference type="PANTHER" id="PTHR33667">
    <property type="entry name" value="SI:DKEY-57N24.6"/>
    <property type="match status" value="1"/>
</dbReference>
<protein>
    <submittedName>
        <fullName evidence="2">Uncharacterized protein</fullName>
    </submittedName>
</protein>
<sequence>MGEDDPVKNRLLQQALDPTVQVALDSIPPSCVTLEVRFTITYETEPGVNFHVGFNLLDKNYDAGYVSTWDVLKTASLPEQALPPAISARSEKSPRPLRAQISKAVTTFGSGPPTTSLLEAAASSSTRTVTPGRTLPSGVAEKPEELEAPRFQVVTATSTVSVEGVSFSWALCQQVANEVMTVSLGRKEDGSLEPAPKASPNSGASQREVTVPSKKGAAKGESGMNATAAVAKEKGKPKGCKEVKALPVFEMHRQGQIRIGSVLLLTEGGSIKSCRTVNQVFATLDGVRSFELELLCSQAPLSTALRELVNPVCITFLGARRIPVLMPSVSADAAEGLYDERASSETGRGVGADTSATNSACSDPRLLSTTRRQKAKLAAHAKTQWFPSISITTPIRPLAFSGSCADGVQCADVSWIHDVVVFWGPAVVNQIALRRFLEDFAFTVELHDQDILATSNIDNGVDATDDVLLKGCGVAGTSGNNAGAKQGYAASPGSVSGGRALSPTLPKLASLPTGSQSGLAADASKESRPAGTASSPRHGPSLSASSNHRKSRFQSPGRPEPPETKKNRRLTTEDEFERGTFEARIIRPHGAATFRFQELLRHGLKRIELASAVYPVLGTGGVPVLEQTTLLKDQTASELLAQPNNYLTRFFPGKMQRVSTRYMDYGTELALRVRLSEPLPSIEKIHMLQQAGQRLPKVRMKCSLCRCAVVLQNREHPQEEQIFEEHDGEQEATPGDRRALEPVEVDPAFLYEPFGCLVLFIHPGRKPLIQKLVKEVDRRNMQAMNVDTRDALSLEILPVDDEESRACDVLTGFILSDEK</sequence>
<dbReference type="PANTHER" id="PTHR33667:SF7">
    <property type="entry name" value="RIKEN CDNA 1810020O05 GENE"/>
    <property type="match status" value="1"/>
</dbReference>
<name>A0A0F7U8R4_NEOCL</name>
<reference evidence="2" key="1">
    <citation type="journal article" date="2015" name="PLoS ONE">
        <title>Comprehensive Evaluation of Toxoplasma gondii VEG and Neospora caninum LIV Genomes with Tachyzoite Stage Transcriptome and Proteome Defines Novel Transcript Features.</title>
        <authorList>
            <person name="Ramaprasad A."/>
            <person name="Mourier T."/>
            <person name="Naeem R."/>
            <person name="Malas T.B."/>
            <person name="Moussa E."/>
            <person name="Panigrahi A."/>
            <person name="Vermont S.J."/>
            <person name="Otto T.D."/>
            <person name="Wastling J."/>
            <person name="Pain A."/>
        </authorList>
    </citation>
    <scope>NUCLEOTIDE SEQUENCE</scope>
    <source>
        <strain evidence="2">Liverpool</strain>
    </source>
</reference>
<accession>A0A0F7U8R4</accession>
<evidence type="ECO:0000313" key="2">
    <source>
        <dbReference type="EMBL" id="CEL66233.1"/>
    </source>
</evidence>